<evidence type="ECO:0000313" key="2">
    <source>
        <dbReference type="EMBL" id="KAJ3703525.1"/>
    </source>
</evidence>
<keyword evidence="3" id="KW-1185">Reference proteome</keyword>
<sequence length="196" mass="22798">MFSTVLPATQLATHLQLLTTNLHSFNLGTQLQDDLPLWKLLLPSYKSASMYSLLKCNPLELSPLRLLWNLRAPPRILTFGWQLLQQRLPTTDVLQKRGWQLPNRCYHCTVDEETATHISFHCQLFKQVSALVYQLASISCPMTGDTFKLLQCVRCDKKQRELLLITCFVLWRERCDRLFNSRQKNFNALVEDTLSE</sequence>
<protein>
    <recommendedName>
        <fullName evidence="1">Reverse transcriptase zinc-binding domain-containing protein</fullName>
    </recommendedName>
</protein>
<dbReference type="EMBL" id="JAMRDG010000001">
    <property type="protein sequence ID" value="KAJ3703525.1"/>
    <property type="molecule type" value="Genomic_DNA"/>
</dbReference>
<dbReference type="AlphaFoldDB" id="A0AAD6EWF0"/>
<dbReference type="InterPro" id="IPR026960">
    <property type="entry name" value="RVT-Znf"/>
</dbReference>
<accession>A0AAD6EWF0</accession>
<gene>
    <name evidence="2" type="ORF">LUZ61_007230</name>
</gene>
<name>A0AAD6EWF0_9POAL</name>
<proteinExistence type="predicted"/>
<dbReference type="Pfam" id="PF13966">
    <property type="entry name" value="zf-RVT"/>
    <property type="match status" value="1"/>
</dbReference>
<dbReference type="Proteomes" id="UP001210211">
    <property type="component" value="Unassembled WGS sequence"/>
</dbReference>
<comment type="caution">
    <text evidence="2">The sequence shown here is derived from an EMBL/GenBank/DDBJ whole genome shotgun (WGS) entry which is preliminary data.</text>
</comment>
<evidence type="ECO:0000313" key="3">
    <source>
        <dbReference type="Proteomes" id="UP001210211"/>
    </source>
</evidence>
<evidence type="ECO:0000259" key="1">
    <source>
        <dbReference type="Pfam" id="PF13966"/>
    </source>
</evidence>
<feature type="domain" description="Reverse transcriptase zinc-binding" evidence="1">
    <location>
        <begin position="45"/>
        <end position="128"/>
    </location>
</feature>
<reference evidence="2 3" key="1">
    <citation type="journal article" date="2022" name="Cell">
        <title>Repeat-based holocentromeres influence genome architecture and karyotype evolution.</title>
        <authorList>
            <person name="Hofstatter P.G."/>
            <person name="Thangavel G."/>
            <person name="Lux T."/>
            <person name="Neumann P."/>
            <person name="Vondrak T."/>
            <person name="Novak P."/>
            <person name="Zhang M."/>
            <person name="Costa L."/>
            <person name="Castellani M."/>
            <person name="Scott A."/>
            <person name="Toegelov H."/>
            <person name="Fuchs J."/>
            <person name="Mata-Sucre Y."/>
            <person name="Dias Y."/>
            <person name="Vanzela A.L.L."/>
            <person name="Huettel B."/>
            <person name="Almeida C.C.S."/>
            <person name="Simkova H."/>
            <person name="Souza G."/>
            <person name="Pedrosa-Harand A."/>
            <person name="Macas J."/>
            <person name="Mayer K.F.X."/>
            <person name="Houben A."/>
            <person name="Marques A."/>
        </authorList>
    </citation>
    <scope>NUCLEOTIDE SEQUENCE [LARGE SCALE GENOMIC DNA]</scope>
    <source>
        <strain evidence="2">RhyTen1mFocal</strain>
    </source>
</reference>
<organism evidence="2 3">
    <name type="scientific">Rhynchospora tenuis</name>
    <dbReference type="NCBI Taxonomy" id="198213"/>
    <lineage>
        <taxon>Eukaryota</taxon>
        <taxon>Viridiplantae</taxon>
        <taxon>Streptophyta</taxon>
        <taxon>Embryophyta</taxon>
        <taxon>Tracheophyta</taxon>
        <taxon>Spermatophyta</taxon>
        <taxon>Magnoliopsida</taxon>
        <taxon>Liliopsida</taxon>
        <taxon>Poales</taxon>
        <taxon>Cyperaceae</taxon>
        <taxon>Cyperoideae</taxon>
        <taxon>Rhynchosporeae</taxon>
        <taxon>Rhynchospora</taxon>
    </lineage>
</organism>